<dbReference type="Proteomes" id="UP000280395">
    <property type="component" value="Unassembled WGS sequence"/>
</dbReference>
<organism evidence="2 3">
    <name type="scientific">Pseudomonas syringae pv. avii</name>
    <dbReference type="NCBI Taxonomy" id="663959"/>
    <lineage>
        <taxon>Bacteria</taxon>
        <taxon>Pseudomonadati</taxon>
        <taxon>Pseudomonadota</taxon>
        <taxon>Gammaproteobacteria</taxon>
        <taxon>Pseudomonadales</taxon>
        <taxon>Pseudomonadaceae</taxon>
        <taxon>Pseudomonas</taxon>
        <taxon>Pseudomonas syringae</taxon>
    </lineage>
</organism>
<feature type="region of interest" description="Disordered" evidence="1">
    <location>
        <begin position="197"/>
        <end position="216"/>
    </location>
</feature>
<reference evidence="2 3" key="1">
    <citation type="submission" date="2018-08" db="EMBL/GenBank/DDBJ databases">
        <title>Recombination of ecologically and evolutionarily significant loci maintains genetic cohesion in the Pseudomonas syringae species complex.</title>
        <authorList>
            <person name="Dillon M."/>
            <person name="Thakur S."/>
            <person name="Almeida R.N.D."/>
            <person name="Weir B.S."/>
            <person name="Guttman D.S."/>
        </authorList>
    </citation>
    <scope>NUCLEOTIDE SEQUENCE [LARGE SCALE GENOMIC DNA]</scope>
    <source>
        <strain evidence="2 3">ICMP 14479</strain>
    </source>
</reference>
<protein>
    <submittedName>
        <fullName evidence="2">Uncharacterized protein</fullName>
    </submittedName>
</protein>
<evidence type="ECO:0000256" key="1">
    <source>
        <dbReference type="SAM" id="MobiDB-lite"/>
    </source>
</evidence>
<gene>
    <name evidence="2" type="ORF">ALP29_201879</name>
</gene>
<sequence>MEAVAARMTTGALGENRAVHHLIAEQHHQPLGRPHELFLAGTPSHALGNRQVVQRVFDNGRQQRGGRLAENGLAVAQFRAALIDFAQVDAALLGKPQRCLSRVAVSVERGLTRRAVQIDATIRLLRGQCGDQHGQATRRGVDLFGAIGQTCARKAFFNTGEKSICQRHEGLGWQFFGAQFYQKILSTHCAASSLANTSSRRSGGAIGKPRRARACR</sequence>
<dbReference type="EMBL" id="RBUA01000010">
    <property type="protein sequence ID" value="RMU67352.1"/>
    <property type="molecule type" value="Genomic_DNA"/>
</dbReference>
<comment type="caution">
    <text evidence="2">The sequence shown here is derived from an EMBL/GenBank/DDBJ whole genome shotgun (WGS) entry which is preliminary data.</text>
</comment>
<proteinExistence type="predicted"/>
<evidence type="ECO:0000313" key="3">
    <source>
        <dbReference type="Proteomes" id="UP000280395"/>
    </source>
</evidence>
<dbReference type="AlphaFoldDB" id="A0A3M5WA49"/>
<accession>A0A3M5WA49</accession>
<evidence type="ECO:0000313" key="2">
    <source>
        <dbReference type="EMBL" id="RMU67352.1"/>
    </source>
</evidence>
<name>A0A3M5WA49_PSESX</name>